<protein>
    <submittedName>
        <fullName evidence="1">Uncharacterized protein</fullName>
    </submittedName>
</protein>
<sequence>MLWIIPDIERKIMTIIEINSISKSVALTNLTKYIFIQLSIIICCESKSFNFIHNDICYNFIGNRSFSSSTNILCATRRKQF</sequence>
<keyword evidence="2" id="KW-1185">Reference proteome</keyword>
<gene>
    <name evidence="1" type="ORF">NARC_10111</name>
</gene>
<evidence type="ECO:0000313" key="1">
    <source>
        <dbReference type="EMBL" id="TVP41705.1"/>
    </source>
</evidence>
<name>A0A557SYM1_9ARCH</name>
<reference evidence="1 2" key="1">
    <citation type="journal article" date="2019" name="Front. Microbiol.">
        <title>Ammonia Oxidation by the Arctic Terrestrial Thaumarchaeote Candidatus Nitrosocosmicus arcticus Is Stimulated by Increasing Temperatures.</title>
        <authorList>
            <person name="Alves R.J.E."/>
            <person name="Kerou M."/>
            <person name="Zappe A."/>
            <person name="Bittner R."/>
            <person name="Abby S.S."/>
            <person name="Schmidt H.A."/>
            <person name="Pfeifer K."/>
            <person name="Schleper C."/>
        </authorList>
    </citation>
    <scope>NUCLEOTIDE SEQUENCE [LARGE SCALE GENOMIC DNA]</scope>
    <source>
        <strain evidence="1 2">Kfb</strain>
    </source>
</reference>
<organism evidence="1 2">
    <name type="scientific">Candidatus Nitrosocosmicus arcticus</name>
    <dbReference type="NCBI Taxonomy" id="2035267"/>
    <lineage>
        <taxon>Archaea</taxon>
        <taxon>Nitrososphaerota</taxon>
        <taxon>Nitrososphaeria</taxon>
        <taxon>Nitrososphaerales</taxon>
        <taxon>Nitrososphaeraceae</taxon>
        <taxon>Candidatus Nitrosocosmicus</taxon>
    </lineage>
</organism>
<comment type="caution">
    <text evidence="1">The sequence shown here is derived from an EMBL/GenBank/DDBJ whole genome shotgun (WGS) entry which is preliminary data.</text>
</comment>
<dbReference type="EMBL" id="VOAH01000001">
    <property type="protein sequence ID" value="TVP41705.1"/>
    <property type="molecule type" value="Genomic_DNA"/>
</dbReference>
<dbReference type="AlphaFoldDB" id="A0A557SYM1"/>
<proteinExistence type="predicted"/>
<evidence type="ECO:0000313" key="2">
    <source>
        <dbReference type="Proteomes" id="UP000315289"/>
    </source>
</evidence>
<accession>A0A557SYM1</accession>
<dbReference type="Proteomes" id="UP000315289">
    <property type="component" value="Unassembled WGS sequence"/>
</dbReference>